<sequence length="183" mass="20455">MTESVVPLPTILWQVLLLLVAIALESRMLHNRLGISRKSSVQYATSMNLIVTVFGWWAFFLLNSLLAQDFKNQIISYICFGNILDNQISNFNLVIGSTGIFILFGAFLVKLKVLELQEAFLKSSKVKTESNGRAGLTYRLNQAIIHTDVNRATVVFTANAYSSIVILLLLFMSFLFLNNSAGQ</sequence>
<dbReference type="EMBL" id="JAAHFQ010000873">
    <property type="protein sequence ID" value="NER31608.1"/>
    <property type="molecule type" value="Genomic_DNA"/>
</dbReference>
<dbReference type="NCBIfam" id="NF045624">
    <property type="entry name" value="filament_FraC"/>
    <property type="match status" value="1"/>
</dbReference>
<feature type="transmembrane region" description="Helical" evidence="1">
    <location>
        <begin position="45"/>
        <end position="67"/>
    </location>
</feature>
<keyword evidence="1" id="KW-0472">Membrane</keyword>
<evidence type="ECO:0008006" key="3">
    <source>
        <dbReference type="Google" id="ProtNLM"/>
    </source>
</evidence>
<accession>A0A6B3NQT8</accession>
<dbReference type="InterPro" id="IPR054663">
    <property type="entry name" value="FraC"/>
</dbReference>
<evidence type="ECO:0000256" key="1">
    <source>
        <dbReference type="SAM" id="Phobius"/>
    </source>
</evidence>
<protein>
    <recommendedName>
        <fullName evidence="3">Filament integrity protein fraC</fullName>
    </recommendedName>
</protein>
<comment type="caution">
    <text evidence="2">The sequence shown here is derived from an EMBL/GenBank/DDBJ whole genome shotgun (WGS) entry which is preliminary data.</text>
</comment>
<name>A0A6B3NQT8_9CYAN</name>
<feature type="transmembrane region" description="Helical" evidence="1">
    <location>
        <begin position="154"/>
        <end position="177"/>
    </location>
</feature>
<keyword evidence="1" id="KW-1133">Transmembrane helix</keyword>
<dbReference type="AlphaFoldDB" id="A0A6B3NQT8"/>
<proteinExistence type="predicted"/>
<reference evidence="2" key="1">
    <citation type="submission" date="2019-11" db="EMBL/GenBank/DDBJ databases">
        <title>Genomic insights into an expanded diversity of filamentous marine cyanobacteria reveals the extraordinary biosynthetic potential of Moorea and Okeania.</title>
        <authorList>
            <person name="Ferreira Leao T."/>
            <person name="Wang M."/>
            <person name="Moss N."/>
            <person name="Da Silva R."/>
            <person name="Sanders J."/>
            <person name="Nurk S."/>
            <person name="Gurevich A."/>
            <person name="Humphrey G."/>
            <person name="Reher R."/>
            <person name="Zhu Q."/>
            <person name="Belda-Ferre P."/>
            <person name="Glukhov E."/>
            <person name="Rex R."/>
            <person name="Dorrestein P.C."/>
            <person name="Knight R."/>
            <person name="Pevzner P."/>
            <person name="Gerwick W.H."/>
            <person name="Gerwick L."/>
        </authorList>
    </citation>
    <scope>NUCLEOTIDE SEQUENCE</scope>
    <source>
        <strain evidence="2">SIO1C4</strain>
    </source>
</reference>
<feature type="transmembrane region" description="Helical" evidence="1">
    <location>
        <begin position="6"/>
        <end position="24"/>
    </location>
</feature>
<evidence type="ECO:0000313" key="2">
    <source>
        <dbReference type="EMBL" id="NER31608.1"/>
    </source>
</evidence>
<dbReference type="Pfam" id="PF24301">
    <property type="entry name" value="FraC"/>
    <property type="match status" value="1"/>
</dbReference>
<gene>
    <name evidence="2" type="ORF">F6J89_29330</name>
</gene>
<keyword evidence="1" id="KW-0812">Transmembrane</keyword>
<organism evidence="2">
    <name type="scientific">Symploca sp. SIO1C4</name>
    <dbReference type="NCBI Taxonomy" id="2607765"/>
    <lineage>
        <taxon>Bacteria</taxon>
        <taxon>Bacillati</taxon>
        <taxon>Cyanobacteriota</taxon>
        <taxon>Cyanophyceae</taxon>
        <taxon>Coleofasciculales</taxon>
        <taxon>Coleofasciculaceae</taxon>
        <taxon>Symploca</taxon>
    </lineage>
</organism>
<feature type="transmembrane region" description="Helical" evidence="1">
    <location>
        <begin position="87"/>
        <end position="109"/>
    </location>
</feature>